<dbReference type="EMBL" id="KB743458">
    <property type="protein sequence ID" value="EOA98601.1"/>
    <property type="molecule type" value="Genomic_DNA"/>
</dbReference>
<proteinExistence type="predicted"/>
<dbReference type="AlphaFoldDB" id="R0JN70"/>
<protein>
    <submittedName>
        <fullName evidence="2">Uncharacterized protein</fullName>
    </submittedName>
</protein>
<evidence type="ECO:0000313" key="2">
    <source>
        <dbReference type="EMBL" id="EOA98601.1"/>
    </source>
</evidence>
<gene>
    <name evidence="2" type="ORF">Anapl_11853</name>
</gene>
<dbReference type="Proteomes" id="UP000296049">
    <property type="component" value="Unassembled WGS sequence"/>
</dbReference>
<feature type="compositionally biased region" description="Basic and acidic residues" evidence="1">
    <location>
        <begin position="1"/>
        <end position="20"/>
    </location>
</feature>
<keyword evidence="3" id="KW-1185">Reference proteome</keyword>
<accession>R0JN70</accession>
<name>R0JN70_ANAPL</name>
<organism evidence="2 3">
    <name type="scientific">Anas platyrhynchos</name>
    <name type="common">Mallard</name>
    <name type="synonym">Anas boschas</name>
    <dbReference type="NCBI Taxonomy" id="8839"/>
    <lineage>
        <taxon>Eukaryota</taxon>
        <taxon>Metazoa</taxon>
        <taxon>Chordata</taxon>
        <taxon>Craniata</taxon>
        <taxon>Vertebrata</taxon>
        <taxon>Euteleostomi</taxon>
        <taxon>Archelosauria</taxon>
        <taxon>Archosauria</taxon>
        <taxon>Dinosauria</taxon>
        <taxon>Saurischia</taxon>
        <taxon>Theropoda</taxon>
        <taxon>Coelurosauria</taxon>
        <taxon>Aves</taxon>
        <taxon>Neognathae</taxon>
        <taxon>Galloanserae</taxon>
        <taxon>Anseriformes</taxon>
        <taxon>Anatidae</taxon>
        <taxon>Anatinae</taxon>
        <taxon>Anas</taxon>
    </lineage>
</organism>
<evidence type="ECO:0000313" key="3">
    <source>
        <dbReference type="Proteomes" id="UP000296049"/>
    </source>
</evidence>
<evidence type="ECO:0000256" key="1">
    <source>
        <dbReference type="SAM" id="MobiDB-lite"/>
    </source>
</evidence>
<reference evidence="3" key="1">
    <citation type="journal article" date="2013" name="Nat. Genet.">
        <title>The duck genome and transcriptome provide insight into an avian influenza virus reservoir species.</title>
        <authorList>
            <person name="Huang Y."/>
            <person name="Li Y."/>
            <person name="Burt D.W."/>
            <person name="Chen H."/>
            <person name="Zhang Y."/>
            <person name="Qian W."/>
            <person name="Kim H."/>
            <person name="Gan S."/>
            <person name="Zhao Y."/>
            <person name="Li J."/>
            <person name="Yi K."/>
            <person name="Feng H."/>
            <person name="Zhu P."/>
            <person name="Li B."/>
            <person name="Liu Q."/>
            <person name="Fairley S."/>
            <person name="Magor K.E."/>
            <person name="Du Z."/>
            <person name="Hu X."/>
            <person name="Goodman L."/>
            <person name="Tafer H."/>
            <person name="Vignal A."/>
            <person name="Lee T."/>
            <person name="Kim K.W."/>
            <person name="Sheng Z."/>
            <person name="An Y."/>
            <person name="Searle S."/>
            <person name="Herrero J."/>
            <person name="Groenen M.A."/>
            <person name="Crooijmans R.P."/>
            <person name="Faraut T."/>
            <person name="Cai Q."/>
            <person name="Webster R.G."/>
            <person name="Aldridge J.R."/>
            <person name="Warren W.C."/>
            <person name="Bartschat S."/>
            <person name="Kehr S."/>
            <person name="Marz M."/>
            <person name="Stadler P.F."/>
            <person name="Smith J."/>
            <person name="Kraus R.H."/>
            <person name="Zhao Y."/>
            <person name="Ren L."/>
            <person name="Fei J."/>
            <person name="Morisson M."/>
            <person name="Kaiser P."/>
            <person name="Griffin D.K."/>
            <person name="Rao M."/>
            <person name="Pitel F."/>
            <person name="Wang J."/>
            <person name="Li N."/>
        </authorList>
    </citation>
    <scope>NUCLEOTIDE SEQUENCE [LARGE SCALE GENOMIC DNA]</scope>
</reference>
<feature type="region of interest" description="Disordered" evidence="1">
    <location>
        <begin position="1"/>
        <end position="31"/>
    </location>
</feature>
<sequence>MPPEKQPHTAGEQRERERQQPKAATAHPPIAAAAGCVGTTVCRTVLKTSHRAHPVGKQSLKALKSLGRTDPVQSGLAQRWLMNIWGDLGAPRTLHLNSRS</sequence>
<feature type="compositionally biased region" description="Low complexity" evidence="1">
    <location>
        <begin position="21"/>
        <end position="31"/>
    </location>
</feature>